<protein>
    <submittedName>
        <fullName evidence="2">Uncharacterized protein</fullName>
    </submittedName>
</protein>
<dbReference type="Proteomes" id="UP001185135">
    <property type="component" value="Segment"/>
</dbReference>
<dbReference type="EMBL" id="ON887157">
    <property type="protein sequence ID" value="WBR14845.1"/>
    <property type="molecule type" value="Genomic_DNA"/>
</dbReference>
<evidence type="ECO:0000313" key="3">
    <source>
        <dbReference type="Proteomes" id="UP001185135"/>
    </source>
</evidence>
<accession>A0AA95EF54</accession>
<name>A0AA95EF54_9VIRU</name>
<gene>
    <name evidence="2" type="ORF">pkur_cds_671</name>
</gene>
<sequence>MEMETQHTPLDGRPKKRARMASTAEERTATNTAEPVINLLPVEMLAEIVQNLSPADLVATTASGAPLASAAQAVLSRRLEGALKIAGVSEVDSDPVGAATVLHNAISHDDVVALKAILGAGFQRTINEPLPPIKSMVEWETPIAAVFYLHGCDTIEGAYRFWDRRSDGAHLEICDVADDVGMLARRDETCRVLPPTPLVRAILCGARRCVRALLAAGAHPHPSPEALLGAAVERVVLTHVAIAERCPSGTWYHCPDRATDRAGIVEDLTAAFVRTPPPLPLMDANPLSMLRYGASVCDPYGDGPTKSGTLFRAAKAVYDAGYSPDEPVSRLPTPYNVARCLLLRTVTAPASPSATYGSHYLRDMRCGTSQHLRFPTLTERQAAVIIASDYEDIGISLGETRTAEMVFVIYEHLAPLASIVAKEKFASWVRERR</sequence>
<feature type="region of interest" description="Disordered" evidence="1">
    <location>
        <begin position="1"/>
        <end position="30"/>
    </location>
</feature>
<evidence type="ECO:0000313" key="2">
    <source>
        <dbReference type="EMBL" id="WBR14845.1"/>
    </source>
</evidence>
<organism evidence="2 3">
    <name type="scientific">Pandoravirus kuranda</name>
    <dbReference type="NCBI Taxonomy" id="3019033"/>
    <lineage>
        <taxon>Viruses</taxon>
        <taxon>Pandoravirus</taxon>
    </lineage>
</organism>
<reference evidence="2" key="1">
    <citation type="submission" date="2022-06" db="EMBL/GenBank/DDBJ databases">
        <authorList>
            <person name="Legendre M."/>
            <person name="Claverie J.-M."/>
            <person name="Alempic J.-M."/>
            <person name="Abergel C."/>
        </authorList>
    </citation>
    <scope>NUCLEOTIDE SEQUENCE</scope>
    <source>
        <strain evidence="2">Kuranda</strain>
    </source>
</reference>
<evidence type="ECO:0000256" key="1">
    <source>
        <dbReference type="SAM" id="MobiDB-lite"/>
    </source>
</evidence>
<proteinExistence type="predicted"/>